<dbReference type="Gene3D" id="3.40.50.720">
    <property type="entry name" value="NAD(P)-binding Rossmann-like Domain"/>
    <property type="match status" value="1"/>
</dbReference>
<evidence type="ECO:0000256" key="1">
    <source>
        <dbReference type="ARBA" id="ARBA00022857"/>
    </source>
</evidence>
<dbReference type="InterPro" id="IPR036291">
    <property type="entry name" value="NAD(P)-bd_dom_sf"/>
</dbReference>
<organism evidence="4 5">
    <name type="scientific">Galleria mellonella</name>
    <name type="common">Greater wax moth</name>
    <dbReference type="NCBI Taxonomy" id="7137"/>
    <lineage>
        <taxon>Eukaryota</taxon>
        <taxon>Metazoa</taxon>
        <taxon>Ecdysozoa</taxon>
        <taxon>Arthropoda</taxon>
        <taxon>Hexapoda</taxon>
        <taxon>Insecta</taxon>
        <taxon>Pterygota</taxon>
        <taxon>Neoptera</taxon>
        <taxon>Endopterygota</taxon>
        <taxon>Lepidoptera</taxon>
        <taxon>Glossata</taxon>
        <taxon>Ditrysia</taxon>
        <taxon>Pyraloidea</taxon>
        <taxon>Pyralidae</taxon>
        <taxon>Galleriinae</taxon>
        <taxon>Galleria</taxon>
    </lineage>
</organism>
<dbReference type="Proteomes" id="UP001652740">
    <property type="component" value="Unplaced"/>
</dbReference>
<evidence type="ECO:0000313" key="5">
    <source>
        <dbReference type="RefSeq" id="XP_026755864.1"/>
    </source>
</evidence>
<dbReference type="AlphaFoldDB" id="A0A6J1WM97"/>
<protein>
    <submittedName>
        <fullName evidence="5">D-erythronate dehydrogenase-like</fullName>
    </submittedName>
</protein>
<dbReference type="PANTHER" id="PTHR43103:SF3">
    <property type="entry name" value="ADP-L-GLYCERO-D-MANNO-HEPTOSE-6-EPIMERASE"/>
    <property type="match status" value="1"/>
</dbReference>
<dbReference type="GO" id="GO:0016491">
    <property type="term" value="F:oxidoreductase activity"/>
    <property type="evidence" value="ECO:0007669"/>
    <property type="project" value="InterPro"/>
</dbReference>
<dbReference type="PANTHER" id="PTHR43103">
    <property type="entry name" value="NUCLEOSIDE-DIPHOSPHATE-SUGAR EPIMERASE"/>
    <property type="match status" value="1"/>
</dbReference>
<dbReference type="RefSeq" id="XP_026755864.1">
    <property type="nucleotide sequence ID" value="XM_026900063.3"/>
</dbReference>
<dbReference type="InterPro" id="IPR001509">
    <property type="entry name" value="Epimerase_deHydtase"/>
</dbReference>
<keyword evidence="2" id="KW-0119">Carbohydrate metabolism</keyword>
<dbReference type="NCBIfam" id="NF043036">
    <property type="entry name" value="ErythonDh"/>
    <property type="match status" value="1"/>
</dbReference>
<feature type="domain" description="NAD-dependent epimerase/dehydratase" evidence="3">
    <location>
        <begin position="3"/>
        <end position="174"/>
    </location>
</feature>
<gene>
    <name evidence="5" type="primary">LOC113515779</name>
</gene>
<dbReference type="GeneID" id="113515779"/>
<proteinExistence type="predicted"/>
<evidence type="ECO:0000259" key="3">
    <source>
        <dbReference type="Pfam" id="PF01370"/>
    </source>
</evidence>
<accession>A0A6J1WM97</accession>
<dbReference type="InParanoid" id="A0A6J1WM97"/>
<dbReference type="KEGG" id="gmw:113515779"/>
<dbReference type="InterPro" id="IPR050005">
    <property type="entry name" value="DenD"/>
</dbReference>
<keyword evidence="1" id="KW-0521">NADP</keyword>
<name>A0A6J1WM97_GALME</name>
<dbReference type="CDD" id="cd05238">
    <property type="entry name" value="Gne_like_SDR_e"/>
    <property type="match status" value="1"/>
</dbReference>
<keyword evidence="4" id="KW-1185">Reference proteome</keyword>
<reference evidence="5" key="1">
    <citation type="submission" date="2025-08" db="UniProtKB">
        <authorList>
            <consortium name="RefSeq"/>
        </authorList>
    </citation>
    <scope>IDENTIFICATION</scope>
    <source>
        <tissue evidence="5">Whole larvae</tissue>
    </source>
</reference>
<dbReference type="SUPFAM" id="SSF51735">
    <property type="entry name" value="NAD(P)-binding Rossmann-fold domains"/>
    <property type="match status" value="1"/>
</dbReference>
<dbReference type="OrthoDB" id="16464at2759"/>
<dbReference type="Gene3D" id="3.90.25.10">
    <property type="entry name" value="UDP-galactose 4-epimerase, domain 1"/>
    <property type="match status" value="1"/>
</dbReference>
<evidence type="ECO:0000256" key="2">
    <source>
        <dbReference type="ARBA" id="ARBA00023277"/>
    </source>
</evidence>
<evidence type="ECO:0000313" key="4">
    <source>
        <dbReference type="Proteomes" id="UP001652740"/>
    </source>
</evidence>
<sequence>MKVTVTGAAGFVGSRLADALLRPDSPLPVTELVLVDTILPAQRTDSRVRLLALDLRAPTAANQLITADCDVFFHLAAIVSGQSEADFDLGLAVNFDATRALLEAARRNAPSLRFVFASTSGVFGGELPDVINDRTATMPQTSYGTAKAMCELLINDYSRRKFLDGRFVRLPTVSIRAGTANAAMTSYASGILREPLNGKEAVCPVRRDQKIWITSPAIVVRNIIHAATISADVLGDWRGINLPGFAVSVDEQLRALKEVAGEKAVALVRFERDERICHMVESLPIKFDNSRALSLGFVVDTNFADVLKAYIRNELNKSN</sequence>
<dbReference type="Pfam" id="PF01370">
    <property type="entry name" value="Epimerase"/>
    <property type="match status" value="1"/>
</dbReference>